<keyword evidence="2" id="KW-1185">Reference proteome</keyword>
<name>Q7UNJ1_RHOBA</name>
<organism evidence="1 2">
    <name type="scientific">Rhodopirellula baltica (strain DSM 10527 / NCIMB 13988 / SH1)</name>
    <dbReference type="NCBI Taxonomy" id="243090"/>
    <lineage>
        <taxon>Bacteria</taxon>
        <taxon>Pseudomonadati</taxon>
        <taxon>Planctomycetota</taxon>
        <taxon>Planctomycetia</taxon>
        <taxon>Pirellulales</taxon>
        <taxon>Pirellulaceae</taxon>
        <taxon>Rhodopirellula</taxon>
    </lineage>
</organism>
<dbReference type="EnsemblBacteria" id="CAD75428">
    <property type="protein sequence ID" value="CAD75428"/>
    <property type="gene ID" value="RB7555"/>
</dbReference>
<dbReference type="Proteomes" id="UP000001025">
    <property type="component" value="Chromosome"/>
</dbReference>
<evidence type="ECO:0000313" key="1">
    <source>
        <dbReference type="EMBL" id="CAD75428.1"/>
    </source>
</evidence>
<gene>
    <name evidence="1" type="ordered locus">RB7555</name>
</gene>
<dbReference type="HOGENOM" id="CLU_1502325_0_0_0"/>
<dbReference type="KEGG" id="rba:RB7555"/>
<dbReference type="AlphaFoldDB" id="Q7UNJ1"/>
<proteinExistence type="predicted"/>
<accession>Q7UNJ1</accession>
<evidence type="ECO:0000313" key="2">
    <source>
        <dbReference type="Proteomes" id="UP000001025"/>
    </source>
</evidence>
<reference evidence="1 2" key="1">
    <citation type="journal article" date="2003" name="Proc. Natl. Acad. Sci. U.S.A.">
        <title>Complete genome sequence of the marine planctomycete Pirellula sp. strain 1.</title>
        <authorList>
            <person name="Gloeckner F.O."/>
            <person name="Kube M."/>
            <person name="Bauer M."/>
            <person name="Teeling H."/>
            <person name="Lombardot T."/>
            <person name="Ludwig W."/>
            <person name="Gade D."/>
            <person name="Beck A."/>
            <person name="Borzym K."/>
            <person name="Heitmann K."/>
            <person name="Rabus R."/>
            <person name="Schlesner H."/>
            <person name="Amann R."/>
            <person name="Reinhardt R."/>
        </authorList>
    </citation>
    <scope>NUCLEOTIDE SEQUENCE [LARGE SCALE GENOMIC DNA]</scope>
    <source>
        <strain evidence="2">DSM 10527 / NCIMB 13988 / SH1</strain>
    </source>
</reference>
<sequence length="179" mass="20847">MLADSDPAGFRFNRSLQHDFLETVSQRRRLRIHPRSNSRWTKQCRRRSESPSDPRFAWHRWLPNHFPQWRIIGCRSCSRSHHLRDGFECREQSLAGTVSHQPPTHRQHSDAEAVRHQHVVDSQTHVRLAPSFSDSFRTAPCEIPSLAKRNCLANFAIAASHWTPSKLETHRNGTGRCWS</sequence>
<dbReference type="EMBL" id="BX294146">
    <property type="protein sequence ID" value="CAD75428.1"/>
    <property type="molecule type" value="Genomic_DNA"/>
</dbReference>
<dbReference type="InParanoid" id="Q7UNJ1"/>
<dbReference type="STRING" id="243090.RB7555"/>
<protein>
    <submittedName>
        <fullName evidence="1">Uncharacterized protein</fullName>
    </submittedName>
</protein>